<keyword evidence="4 9" id="KW-1133">Transmembrane helix</keyword>
<dbReference type="InterPro" id="IPR050790">
    <property type="entry name" value="ExbB/TolQ_transport"/>
</dbReference>
<keyword evidence="7" id="KW-0175">Coiled coil</keyword>
<keyword evidence="3 9" id="KW-0812">Transmembrane</keyword>
<feature type="transmembrane region" description="Helical" evidence="9">
    <location>
        <begin position="422"/>
        <end position="449"/>
    </location>
</feature>
<evidence type="ECO:0000256" key="7">
    <source>
        <dbReference type="SAM" id="Coils"/>
    </source>
</evidence>
<evidence type="ECO:0000256" key="9">
    <source>
        <dbReference type="SAM" id="Phobius"/>
    </source>
</evidence>
<protein>
    <submittedName>
        <fullName evidence="12">Flagellar motor protein MotA</fullName>
    </submittedName>
</protein>
<comment type="caution">
    <text evidence="12">The sequence shown here is derived from an EMBL/GenBank/DDBJ whole genome shotgun (WGS) entry which is preliminary data.</text>
</comment>
<evidence type="ECO:0000259" key="11">
    <source>
        <dbReference type="Pfam" id="PF01618"/>
    </source>
</evidence>
<dbReference type="Proteomes" id="UP000191980">
    <property type="component" value="Unassembled WGS sequence"/>
</dbReference>
<dbReference type="OrthoDB" id="4045at2"/>
<keyword evidence="13" id="KW-1185">Reference proteome</keyword>
<keyword evidence="6" id="KW-0813">Transport</keyword>
<dbReference type="GO" id="GO:0005886">
    <property type="term" value="C:plasma membrane"/>
    <property type="evidence" value="ECO:0007669"/>
    <property type="project" value="UniProtKB-SubCell"/>
</dbReference>
<sequence length="498" mass="54406">MKKLLLFLTLLFISVAQSAEPTGTQATGVNTDGTPGPAAEAKKDPVGPVVEPIDLKTAYKREYAFLDAQKRELQKRLLNFKKKSASDERKLINKIDSLERGSVSRAEKIDQISAQLNTAEQNNTAGMERDEVLQMTYSQAEATLKKYNIETDTKVNYTLGTDEEKVSFLFDNALALVKSLGELRKTEGKFFLNSGKEVEGDLVLLGNIAAYGISKEGSGALVPAGADNLKLWRQPAQTTAIALDKNEQPEQLKIFLFESREKAIEETPEKTWLSVIESGGVIGWIIVCLGGFAAILIFVRIYLLYINSSDTQKLTEQITRLLYAGKMEKAKQICQTGHCAITRVMESTLRHIKDDRDHMEDIISEAILQESTVLNRFGTSILVIASVSPLLGLLGTVTGMISTFDIITEFGTGDPKLLSGGISIALVTTELGLIVAIPTLLFGSLLSAWSENIKLDMEVAALRITNTLLSATEQGKVVTDMIDSGGKNDYLLNTAQTS</sequence>
<gene>
    <name evidence="12" type="ORF">AU255_04085</name>
</gene>
<evidence type="ECO:0000313" key="13">
    <source>
        <dbReference type="Proteomes" id="UP000191980"/>
    </source>
</evidence>
<evidence type="ECO:0000313" key="12">
    <source>
        <dbReference type="EMBL" id="OQK17086.1"/>
    </source>
</evidence>
<feature type="compositionally biased region" description="Polar residues" evidence="8">
    <location>
        <begin position="22"/>
        <end position="33"/>
    </location>
</feature>
<evidence type="ECO:0000256" key="1">
    <source>
        <dbReference type="ARBA" id="ARBA00004651"/>
    </source>
</evidence>
<keyword evidence="12" id="KW-0282">Flagellum</keyword>
<dbReference type="AlphaFoldDB" id="A0A1V8M6H2"/>
<comment type="subcellular location">
    <subcellularLocation>
        <location evidence="1">Cell membrane</location>
        <topology evidence="1">Multi-pass membrane protein</topology>
    </subcellularLocation>
    <subcellularLocation>
        <location evidence="6">Membrane</location>
        <topology evidence="6">Multi-pass membrane protein</topology>
    </subcellularLocation>
</comment>
<dbReference type="RefSeq" id="WP_080521699.1">
    <property type="nucleotide sequence ID" value="NZ_LPUF01000001.1"/>
</dbReference>
<feature type="transmembrane region" description="Helical" evidence="9">
    <location>
        <begin position="281"/>
        <end position="303"/>
    </location>
</feature>
<dbReference type="PANTHER" id="PTHR30625">
    <property type="entry name" value="PROTEIN TOLQ"/>
    <property type="match status" value="1"/>
</dbReference>
<keyword evidence="5 9" id="KW-0472">Membrane</keyword>
<keyword evidence="6" id="KW-0653">Protein transport</keyword>
<evidence type="ECO:0000256" key="2">
    <source>
        <dbReference type="ARBA" id="ARBA00022475"/>
    </source>
</evidence>
<feature type="domain" description="MotA/TolQ/ExbB proton channel" evidence="11">
    <location>
        <begin position="342"/>
        <end position="458"/>
    </location>
</feature>
<feature type="chain" id="PRO_5010720630" evidence="10">
    <location>
        <begin position="19"/>
        <end position="498"/>
    </location>
</feature>
<keyword evidence="12" id="KW-0969">Cilium</keyword>
<keyword evidence="10" id="KW-0732">Signal</keyword>
<feature type="transmembrane region" description="Helical" evidence="9">
    <location>
        <begin position="381"/>
        <end position="402"/>
    </location>
</feature>
<dbReference type="InterPro" id="IPR002898">
    <property type="entry name" value="MotA_ExbB_proton_chnl"/>
</dbReference>
<feature type="coiled-coil region" evidence="7">
    <location>
        <begin position="56"/>
        <end position="83"/>
    </location>
</feature>
<evidence type="ECO:0000256" key="6">
    <source>
        <dbReference type="RuleBase" id="RU004057"/>
    </source>
</evidence>
<dbReference type="Pfam" id="PF01618">
    <property type="entry name" value="MotA_ExbB"/>
    <property type="match status" value="1"/>
</dbReference>
<feature type="signal peptide" evidence="10">
    <location>
        <begin position="1"/>
        <end position="18"/>
    </location>
</feature>
<accession>A0A1V8M6H2</accession>
<proteinExistence type="inferred from homology"/>
<evidence type="ECO:0000256" key="4">
    <source>
        <dbReference type="ARBA" id="ARBA00022989"/>
    </source>
</evidence>
<reference evidence="12 13" key="1">
    <citation type="submission" date="2015-12" db="EMBL/GenBank/DDBJ databases">
        <authorList>
            <person name="Shamseldin A."/>
            <person name="Moawad H."/>
            <person name="Abd El-Rahim W.M."/>
            <person name="Sadowsky M.J."/>
        </authorList>
    </citation>
    <scope>NUCLEOTIDE SEQUENCE [LARGE SCALE GENOMIC DNA]</scope>
    <source>
        <strain evidence="12 13">WF1</strain>
    </source>
</reference>
<evidence type="ECO:0000256" key="8">
    <source>
        <dbReference type="SAM" id="MobiDB-lite"/>
    </source>
</evidence>
<keyword evidence="12" id="KW-0966">Cell projection</keyword>
<dbReference type="PANTHER" id="PTHR30625:SF11">
    <property type="entry name" value="MOTA_TOLQ_EXBB PROTON CHANNEL DOMAIN-CONTAINING PROTEIN"/>
    <property type="match status" value="1"/>
</dbReference>
<evidence type="ECO:0000256" key="10">
    <source>
        <dbReference type="SAM" id="SignalP"/>
    </source>
</evidence>
<comment type="similarity">
    <text evidence="6">Belongs to the exbB/tolQ family.</text>
</comment>
<dbReference type="GO" id="GO:0017038">
    <property type="term" value="P:protein import"/>
    <property type="evidence" value="ECO:0007669"/>
    <property type="project" value="TreeGrafter"/>
</dbReference>
<evidence type="ECO:0000256" key="3">
    <source>
        <dbReference type="ARBA" id="ARBA00022692"/>
    </source>
</evidence>
<organism evidence="12 13">
    <name type="scientific">Methyloprofundus sedimenti</name>
    <dbReference type="NCBI Taxonomy" id="1420851"/>
    <lineage>
        <taxon>Bacteria</taxon>
        <taxon>Pseudomonadati</taxon>
        <taxon>Pseudomonadota</taxon>
        <taxon>Gammaproteobacteria</taxon>
        <taxon>Methylococcales</taxon>
        <taxon>Methylococcaceae</taxon>
        <taxon>Methyloprofundus</taxon>
    </lineage>
</organism>
<feature type="region of interest" description="Disordered" evidence="8">
    <location>
        <begin position="22"/>
        <end position="45"/>
    </location>
</feature>
<name>A0A1V8M6H2_9GAMM</name>
<keyword evidence="2" id="KW-1003">Cell membrane</keyword>
<dbReference type="STRING" id="1420851.AU255_04085"/>
<evidence type="ECO:0000256" key="5">
    <source>
        <dbReference type="ARBA" id="ARBA00023136"/>
    </source>
</evidence>
<dbReference type="EMBL" id="LPUF01000001">
    <property type="protein sequence ID" value="OQK17086.1"/>
    <property type="molecule type" value="Genomic_DNA"/>
</dbReference>